<protein>
    <submittedName>
        <fullName evidence="6">Uncharacterized protein</fullName>
    </submittedName>
</protein>
<reference evidence="6" key="2">
    <citation type="submission" date="2023-03" db="EMBL/GenBank/DDBJ databases">
        <authorList>
            <person name="Inwood S.N."/>
            <person name="Skelly J.G."/>
            <person name="Guhlin J."/>
            <person name="Harrop T.W.R."/>
            <person name="Goldson S.G."/>
            <person name="Dearden P.K."/>
        </authorList>
    </citation>
    <scope>NUCLEOTIDE SEQUENCE</scope>
    <source>
        <strain evidence="6">Lincoln</strain>
        <tissue evidence="6">Whole body</tissue>
    </source>
</reference>
<feature type="chain" id="PRO_5041208272" evidence="5">
    <location>
        <begin position="21"/>
        <end position="136"/>
    </location>
</feature>
<proteinExistence type="inferred from homology"/>
<dbReference type="GO" id="GO:0005615">
    <property type="term" value="C:extracellular space"/>
    <property type="evidence" value="ECO:0007669"/>
    <property type="project" value="TreeGrafter"/>
</dbReference>
<name>A0AA39G7N1_MICHY</name>
<dbReference type="Proteomes" id="UP001168972">
    <property type="component" value="Unassembled WGS sequence"/>
</dbReference>
<dbReference type="InterPro" id="IPR006170">
    <property type="entry name" value="PBP/GOBP"/>
</dbReference>
<keyword evidence="7" id="KW-1185">Reference proteome</keyword>
<comment type="caution">
    <text evidence="6">The sequence shown here is derived from an EMBL/GenBank/DDBJ whole genome shotgun (WGS) entry which is preliminary data.</text>
</comment>
<comment type="subcellular location">
    <subcellularLocation>
        <location evidence="1">Secreted</location>
    </subcellularLocation>
</comment>
<dbReference type="SUPFAM" id="SSF47565">
    <property type="entry name" value="Insect pheromone/odorant-binding proteins"/>
    <property type="match status" value="1"/>
</dbReference>
<reference evidence="6" key="1">
    <citation type="journal article" date="2023" name="bioRxiv">
        <title>Scaffold-level genome assemblies of two parasitoid biocontrol wasps reveal the parthenogenesis mechanism and an associated novel virus.</title>
        <authorList>
            <person name="Inwood S."/>
            <person name="Skelly J."/>
            <person name="Guhlin J."/>
            <person name="Harrop T."/>
            <person name="Goldson S."/>
            <person name="Dearden P."/>
        </authorList>
    </citation>
    <scope>NUCLEOTIDE SEQUENCE</scope>
    <source>
        <strain evidence="6">Lincoln</strain>
        <tissue evidence="6">Whole body</tissue>
    </source>
</reference>
<comment type="similarity">
    <text evidence="2">Belongs to the PBP/GOBP family.</text>
</comment>
<evidence type="ECO:0000256" key="1">
    <source>
        <dbReference type="ARBA" id="ARBA00004613"/>
    </source>
</evidence>
<evidence type="ECO:0000256" key="4">
    <source>
        <dbReference type="ARBA" id="ARBA00022729"/>
    </source>
</evidence>
<evidence type="ECO:0000313" key="6">
    <source>
        <dbReference type="EMBL" id="KAK0183052.1"/>
    </source>
</evidence>
<accession>A0AA39G7N1</accession>
<dbReference type="FunFam" id="1.10.238.20:FF:000001">
    <property type="entry name" value="General odorant-binding protein lush"/>
    <property type="match status" value="1"/>
</dbReference>
<dbReference type="AlphaFoldDB" id="A0AA39G7N1"/>
<evidence type="ECO:0000256" key="2">
    <source>
        <dbReference type="ARBA" id="ARBA00008098"/>
    </source>
</evidence>
<gene>
    <name evidence="6" type="ORF">PV327_001130</name>
</gene>
<feature type="signal peptide" evidence="5">
    <location>
        <begin position="1"/>
        <end position="20"/>
    </location>
</feature>
<dbReference type="InterPro" id="IPR036728">
    <property type="entry name" value="PBP_GOBP_sf"/>
</dbReference>
<dbReference type="CDD" id="cd23992">
    <property type="entry name" value="PBP_GOBP"/>
    <property type="match status" value="1"/>
</dbReference>
<organism evidence="6 7">
    <name type="scientific">Microctonus hyperodae</name>
    <name type="common">Parasitoid wasp</name>
    <dbReference type="NCBI Taxonomy" id="165561"/>
    <lineage>
        <taxon>Eukaryota</taxon>
        <taxon>Metazoa</taxon>
        <taxon>Ecdysozoa</taxon>
        <taxon>Arthropoda</taxon>
        <taxon>Hexapoda</taxon>
        <taxon>Insecta</taxon>
        <taxon>Pterygota</taxon>
        <taxon>Neoptera</taxon>
        <taxon>Endopterygota</taxon>
        <taxon>Hymenoptera</taxon>
        <taxon>Apocrita</taxon>
        <taxon>Ichneumonoidea</taxon>
        <taxon>Braconidae</taxon>
        <taxon>Euphorinae</taxon>
        <taxon>Microctonus</taxon>
    </lineage>
</organism>
<dbReference type="Gene3D" id="1.10.238.20">
    <property type="entry name" value="Pheromone/general odorant binding protein domain"/>
    <property type="match status" value="1"/>
</dbReference>
<dbReference type="SMART" id="SM00708">
    <property type="entry name" value="PhBP"/>
    <property type="match status" value="1"/>
</dbReference>
<dbReference type="GO" id="GO:0007608">
    <property type="term" value="P:sensory perception of smell"/>
    <property type="evidence" value="ECO:0007669"/>
    <property type="project" value="TreeGrafter"/>
</dbReference>
<dbReference type="GO" id="GO:0005549">
    <property type="term" value="F:odorant binding"/>
    <property type="evidence" value="ECO:0007669"/>
    <property type="project" value="InterPro"/>
</dbReference>
<dbReference type="EMBL" id="JAQQBR010000001">
    <property type="protein sequence ID" value="KAK0183052.1"/>
    <property type="molecule type" value="Genomic_DNA"/>
</dbReference>
<evidence type="ECO:0000256" key="3">
    <source>
        <dbReference type="ARBA" id="ARBA00022525"/>
    </source>
</evidence>
<keyword evidence="3" id="KW-0964">Secreted</keyword>
<evidence type="ECO:0000256" key="5">
    <source>
        <dbReference type="SAM" id="SignalP"/>
    </source>
</evidence>
<dbReference type="Pfam" id="PF01395">
    <property type="entry name" value="PBP_GOBP"/>
    <property type="match status" value="1"/>
</dbReference>
<evidence type="ECO:0000313" key="7">
    <source>
        <dbReference type="Proteomes" id="UP001168972"/>
    </source>
</evidence>
<dbReference type="PANTHER" id="PTHR11857">
    <property type="entry name" value="ODORANT BINDING PROTEIN-RELATED"/>
    <property type="match status" value="1"/>
</dbReference>
<keyword evidence="4 5" id="KW-0732">Signal</keyword>
<sequence length="136" mass="15341">MYRSTIVLLVLCATSICILAHHGPPPHVKAAIKKCNEEAGGDESTMEKFRRHEEIDDPKFKCFHACIMKAIGSMNEDGSINEEKSIGDIPEDMPDREMMIESIKACKDEKGEDDCETATKITKCFMEKMPPRKHPE</sequence>